<dbReference type="PANTHER" id="PTHR13379:SF0">
    <property type="entry name" value="UPF0415 PROTEIN C7ORF25"/>
    <property type="match status" value="1"/>
</dbReference>
<evidence type="ECO:0000256" key="1">
    <source>
        <dbReference type="SAM" id="MobiDB-lite"/>
    </source>
</evidence>
<sequence>MQNEADGATPHDNIHENMASLNAKSSANAAVSAPANEEEGEHDILALALEMQQRCTFLLDELEQFQVYVKDQGSEHDVELKVFKRGLQSEKRIIDKIAKDPSKVKNIHAWCALNSSNLSFFSALWSTAKTCSGVTGMLRRFYWLPGQTTAYINGMVNSAGLEHRKHSTLVDIVCLEGLEWVKVSSIRENRIIMDLAKAGWVGSDSSEAEEEDDNGNEPQGLSKQVEELVKAARSTRVKYRHPTVRLVLTRISSTPKIKEVAQILQQIRDMGVTVQTSETVPEPTPIAEVLHQLAVDRSKSVSDVLNIDCTILLAFVSDLSHGRVEPQDWHHQMINRQRELESKEPFLLNELWPACGSRKLVCTSTAFESLQRIIGILATKTEKRRAALLLGLDDCANLSADQLREEFQSLSEHSIPADWSLPIEVVDVDLAALRSRLPPAFNKLSESLPEINQSVFFYGWESGRTTLSSNRVAAKQIESSIEENRTSDEDRGPDVWLFQSRSLVGKEKKRRGA</sequence>
<dbReference type="InterPro" id="IPR010733">
    <property type="entry name" value="DUF1308"/>
</dbReference>
<keyword evidence="4" id="KW-1185">Reference proteome</keyword>
<accession>A0A8T9BY16</accession>
<dbReference type="Pfam" id="PF07000">
    <property type="entry name" value="DUF1308"/>
    <property type="match status" value="1"/>
</dbReference>
<evidence type="ECO:0000259" key="2">
    <source>
        <dbReference type="Pfam" id="PF07000"/>
    </source>
</evidence>
<comment type="caution">
    <text evidence="3">The sequence shown here is derived from an EMBL/GenBank/DDBJ whole genome shotgun (WGS) entry which is preliminary data.</text>
</comment>
<name>A0A8T9BY16_9HELO</name>
<evidence type="ECO:0000313" key="4">
    <source>
        <dbReference type="Proteomes" id="UP000469558"/>
    </source>
</evidence>
<gene>
    <name evidence="3" type="primary">CG025</name>
    <name evidence="3" type="ORF">LSUE1_G009950</name>
</gene>
<organism evidence="3 4">
    <name type="scientific">Lachnellula suecica</name>
    <dbReference type="NCBI Taxonomy" id="602035"/>
    <lineage>
        <taxon>Eukaryota</taxon>
        <taxon>Fungi</taxon>
        <taxon>Dikarya</taxon>
        <taxon>Ascomycota</taxon>
        <taxon>Pezizomycotina</taxon>
        <taxon>Leotiomycetes</taxon>
        <taxon>Helotiales</taxon>
        <taxon>Lachnaceae</taxon>
        <taxon>Lachnellula</taxon>
    </lineage>
</organism>
<evidence type="ECO:0000313" key="3">
    <source>
        <dbReference type="EMBL" id="TVY59626.1"/>
    </source>
</evidence>
<dbReference type="PANTHER" id="PTHR13379">
    <property type="entry name" value="UNCHARACTERIZED DUF1308"/>
    <property type="match status" value="1"/>
</dbReference>
<protein>
    <submittedName>
        <fullName evidence="3">UPF0415 protein</fullName>
    </submittedName>
</protein>
<dbReference type="Proteomes" id="UP000469558">
    <property type="component" value="Unassembled WGS sequence"/>
</dbReference>
<dbReference type="AlphaFoldDB" id="A0A8T9BY16"/>
<feature type="region of interest" description="Disordered" evidence="1">
    <location>
        <begin position="203"/>
        <end position="222"/>
    </location>
</feature>
<dbReference type="EMBL" id="QGMK01002274">
    <property type="protein sequence ID" value="TVY59626.1"/>
    <property type="molecule type" value="Genomic_DNA"/>
</dbReference>
<reference evidence="3 4" key="1">
    <citation type="submission" date="2018-05" db="EMBL/GenBank/DDBJ databases">
        <title>Genome sequencing and assembly of the regulated plant pathogen Lachnellula willkommii and related sister species for the development of diagnostic species identification markers.</title>
        <authorList>
            <person name="Giroux E."/>
            <person name="Bilodeau G."/>
        </authorList>
    </citation>
    <scope>NUCLEOTIDE SEQUENCE [LARGE SCALE GENOMIC DNA]</scope>
    <source>
        <strain evidence="3 4">CBS 268.59</strain>
    </source>
</reference>
<feature type="compositionally biased region" description="Acidic residues" evidence="1">
    <location>
        <begin position="206"/>
        <end position="215"/>
    </location>
</feature>
<dbReference type="OrthoDB" id="441890at2759"/>
<feature type="domain" description="DUF1308" evidence="2">
    <location>
        <begin position="305"/>
        <end position="390"/>
    </location>
</feature>
<proteinExistence type="predicted"/>